<dbReference type="Pfam" id="PF21095">
    <property type="entry name" value="CarD_C"/>
    <property type="match status" value="1"/>
</dbReference>
<dbReference type="PhylomeDB" id="A7IBQ3"/>
<dbReference type="GO" id="GO:0009303">
    <property type="term" value="P:rRNA transcription"/>
    <property type="evidence" value="ECO:0007669"/>
    <property type="project" value="TreeGrafter"/>
</dbReference>
<dbReference type="AlphaFoldDB" id="A7IBQ3"/>
<dbReference type="eggNOG" id="COG1329">
    <property type="taxonomic scope" value="Bacteria"/>
</dbReference>
<dbReference type="Proteomes" id="UP000002417">
    <property type="component" value="Chromosome"/>
</dbReference>
<feature type="domain" description="CarD-like/TRCF RNAP-interacting" evidence="1">
    <location>
        <begin position="23"/>
        <end position="133"/>
    </location>
</feature>
<dbReference type="Gene3D" id="1.20.58.1290">
    <property type="entry name" value="CarD-like, C-terminal domain"/>
    <property type="match status" value="1"/>
</dbReference>
<evidence type="ECO:0000313" key="2">
    <source>
        <dbReference type="EMBL" id="ABS65446.1"/>
    </source>
</evidence>
<sequence>MSLGRIRSVKSMSAKKNAQTRLGFKTGEHIVYPSHGVGRIMAIEEQEVAGFKLELFVISFEKDKMTLRVPVPKIATVGMRKLSETNIVDKSLETLQGRARVKRTMWSRRAQEYEAKINSGDLVAISEVVRDLYRSDAQPEQSYSERQLYEAALDRMARELSAVNNITETEAVKLIEQNLLKGPRRGTAKVVEEADLDAEIETDEAA</sequence>
<dbReference type="InterPro" id="IPR042215">
    <property type="entry name" value="CarD-like_C"/>
</dbReference>
<proteinExistence type="predicted"/>
<gene>
    <name evidence="2" type="ordered locus">Xaut_0187</name>
</gene>
<protein>
    <submittedName>
        <fullName evidence="2">Transcriptional regulator, CarD family</fullName>
    </submittedName>
</protein>
<dbReference type="PANTHER" id="PTHR38447">
    <property type="entry name" value="TRANSCRIPTION FACTOR YDEB-RELATED"/>
    <property type="match status" value="1"/>
</dbReference>
<organism evidence="2 3">
    <name type="scientific">Xanthobacter autotrophicus (strain ATCC BAA-1158 / Py2)</name>
    <dbReference type="NCBI Taxonomy" id="78245"/>
    <lineage>
        <taxon>Bacteria</taxon>
        <taxon>Pseudomonadati</taxon>
        <taxon>Pseudomonadota</taxon>
        <taxon>Alphaproteobacteria</taxon>
        <taxon>Hyphomicrobiales</taxon>
        <taxon>Xanthobacteraceae</taxon>
        <taxon>Xanthobacter</taxon>
    </lineage>
</organism>
<dbReference type="InterPro" id="IPR036101">
    <property type="entry name" value="CarD-like/TRCF_RID_sf"/>
</dbReference>
<dbReference type="EMBL" id="CP000781">
    <property type="protein sequence ID" value="ABS65446.1"/>
    <property type="molecule type" value="Genomic_DNA"/>
</dbReference>
<dbReference type="SUPFAM" id="SSF141259">
    <property type="entry name" value="CarD-like"/>
    <property type="match status" value="1"/>
</dbReference>
<dbReference type="KEGG" id="xau:Xaut_0187"/>
<dbReference type="STRING" id="78245.Xaut_0187"/>
<dbReference type="Pfam" id="PF02559">
    <property type="entry name" value="CarD_TRCF_RID"/>
    <property type="match status" value="1"/>
</dbReference>
<evidence type="ECO:0000259" key="1">
    <source>
        <dbReference type="SMART" id="SM01058"/>
    </source>
</evidence>
<keyword evidence="3" id="KW-1185">Reference proteome</keyword>
<name>A7IBQ3_XANP2</name>
<dbReference type="HOGENOM" id="CLU_048259_1_0_5"/>
<dbReference type="Gene3D" id="2.40.10.170">
    <property type="match status" value="1"/>
</dbReference>
<dbReference type="PANTHER" id="PTHR38447:SF1">
    <property type="entry name" value="RNA POLYMERASE-BINDING TRANSCRIPTION FACTOR CARD"/>
    <property type="match status" value="1"/>
</dbReference>
<dbReference type="InterPro" id="IPR048792">
    <property type="entry name" value="CarD_C"/>
</dbReference>
<dbReference type="InterPro" id="IPR003711">
    <property type="entry name" value="CarD-like/TRCF_RID"/>
</dbReference>
<accession>A7IBQ3</accession>
<evidence type="ECO:0000313" key="3">
    <source>
        <dbReference type="Proteomes" id="UP000002417"/>
    </source>
</evidence>
<dbReference type="InterPro" id="IPR052531">
    <property type="entry name" value="CarD-like_regulator"/>
</dbReference>
<dbReference type="SMART" id="SM01058">
    <property type="entry name" value="CarD_TRCF"/>
    <property type="match status" value="1"/>
</dbReference>
<reference evidence="2 3" key="1">
    <citation type="submission" date="2007-07" db="EMBL/GenBank/DDBJ databases">
        <title>Complete sequence of chromosome of Xanthobacter autotrophicus Py2.</title>
        <authorList>
            <consortium name="US DOE Joint Genome Institute"/>
            <person name="Copeland A."/>
            <person name="Lucas S."/>
            <person name="Lapidus A."/>
            <person name="Barry K."/>
            <person name="Glavina del Rio T."/>
            <person name="Hammon N."/>
            <person name="Israni S."/>
            <person name="Dalin E."/>
            <person name="Tice H."/>
            <person name="Pitluck S."/>
            <person name="Sims D."/>
            <person name="Brettin T."/>
            <person name="Bruce D."/>
            <person name="Detter J.C."/>
            <person name="Han C."/>
            <person name="Tapia R."/>
            <person name="Brainard J."/>
            <person name="Schmutz J."/>
            <person name="Larimer F."/>
            <person name="Land M."/>
            <person name="Hauser L."/>
            <person name="Kyrpides N."/>
            <person name="Kim E."/>
            <person name="Ensigns S.A."/>
            <person name="Richardson P."/>
        </authorList>
    </citation>
    <scope>NUCLEOTIDE SEQUENCE [LARGE SCALE GENOMIC DNA]</scope>
    <source>
        <strain evidence="3">ATCC BAA-1158 / Py2</strain>
    </source>
</reference>